<evidence type="ECO:0000256" key="7">
    <source>
        <dbReference type="ARBA" id="ARBA00023136"/>
    </source>
</evidence>
<keyword evidence="6" id="KW-1133">Transmembrane helix</keyword>
<evidence type="ECO:0000256" key="6">
    <source>
        <dbReference type="ARBA" id="ARBA00022989"/>
    </source>
</evidence>
<feature type="domain" description="Glycosyltransferase 2-like" evidence="8">
    <location>
        <begin position="5"/>
        <end position="164"/>
    </location>
</feature>
<dbReference type="InterPro" id="IPR050256">
    <property type="entry name" value="Glycosyltransferase_2"/>
</dbReference>
<gene>
    <name evidence="9" type="ORF">OCK72_03595</name>
</gene>
<organism evidence="9 10">
    <name type="scientific">Fusobacterium simiae</name>
    <dbReference type="NCBI Taxonomy" id="855"/>
    <lineage>
        <taxon>Bacteria</taxon>
        <taxon>Fusobacteriati</taxon>
        <taxon>Fusobacteriota</taxon>
        <taxon>Fusobacteriia</taxon>
        <taxon>Fusobacteriales</taxon>
        <taxon>Fusobacteriaceae</taxon>
        <taxon>Fusobacterium</taxon>
    </lineage>
</organism>
<keyword evidence="2" id="KW-0328">Glycosyltransferase</keyword>
<evidence type="ECO:0000256" key="3">
    <source>
        <dbReference type="ARBA" id="ARBA00022679"/>
    </source>
</evidence>
<dbReference type="SUPFAM" id="SSF53448">
    <property type="entry name" value="Nucleotide-diphospho-sugar transferases"/>
    <property type="match status" value="1"/>
</dbReference>
<proteinExistence type="predicted"/>
<protein>
    <submittedName>
        <fullName evidence="9">Glycosyltransferase family 2 protein</fullName>
    </submittedName>
</protein>
<keyword evidence="7" id="KW-0472">Membrane</keyword>
<name>A0ABT4DGP1_FUSSI</name>
<dbReference type="PANTHER" id="PTHR48090:SF3">
    <property type="entry name" value="UNDECAPRENYL-PHOSPHATE 4-DEOXY-4-FORMAMIDO-L-ARABINOSE TRANSFERASE"/>
    <property type="match status" value="1"/>
</dbReference>
<keyword evidence="5" id="KW-0448">Lipopolysaccharide biosynthesis</keyword>
<dbReference type="EMBL" id="JAOXXL010000007">
    <property type="protein sequence ID" value="MCY7007736.1"/>
    <property type="molecule type" value="Genomic_DNA"/>
</dbReference>
<reference evidence="9" key="1">
    <citation type="submission" date="2022-09" db="EMBL/GenBank/DDBJ databases">
        <authorList>
            <person name="Zoaiter M."/>
        </authorList>
    </citation>
    <scope>NUCLEOTIDE SEQUENCE</scope>
    <source>
        <strain evidence="9">DSM 19848</strain>
    </source>
</reference>
<dbReference type="Pfam" id="PF00535">
    <property type="entry name" value="Glycos_transf_2"/>
    <property type="match status" value="1"/>
</dbReference>
<keyword evidence="3" id="KW-0808">Transferase</keyword>
<evidence type="ECO:0000256" key="5">
    <source>
        <dbReference type="ARBA" id="ARBA00022985"/>
    </source>
</evidence>
<dbReference type="CDD" id="cd04187">
    <property type="entry name" value="DPM1_like_bac"/>
    <property type="match status" value="1"/>
</dbReference>
<evidence type="ECO:0000259" key="8">
    <source>
        <dbReference type="Pfam" id="PF00535"/>
    </source>
</evidence>
<evidence type="ECO:0000256" key="4">
    <source>
        <dbReference type="ARBA" id="ARBA00022692"/>
    </source>
</evidence>
<dbReference type="InterPro" id="IPR029044">
    <property type="entry name" value="Nucleotide-diphossugar_trans"/>
</dbReference>
<evidence type="ECO:0000313" key="9">
    <source>
        <dbReference type="EMBL" id="MCY7007736.1"/>
    </source>
</evidence>
<keyword evidence="1" id="KW-1003">Cell membrane</keyword>
<evidence type="ECO:0000256" key="1">
    <source>
        <dbReference type="ARBA" id="ARBA00022475"/>
    </source>
</evidence>
<dbReference type="InterPro" id="IPR001173">
    <property type="entry name" value="Glyco_trans_2-like"/>
</dbReference>
<dbReference type="RefSeq" id="WP_265151828.1">
    <property type="nucleotide sequence ID" value="NZ_JAOXXL010000007.1"/>
</dbReference>
<keyword evidence="4" id="KW-0812">Transmembrane</keyword>
<evidence type="ECO:0000313" key="10">
    <source>
        <dbReference type="Proteomes" id="UP001062738"/>
    </source>
</evidence>
<dbReference type="Gene3D" id="3.90.550.10">
    <property type="entry name" value="Spore Coat Polysaccharide Biosynthesis Protein SpsA, Chain A"/>
    <property type="match status" value="1"/>
</dbReference>
<comment type="caution">
    <text evidence="9">The sequence shown here is derived from an EMBL/GenBank/DDBJ whole genome shotgun (WGS) entry which is preliminary data.</text>
</comment>
<dbReference type="Proteomes" id="UP001062738">
    <property type="component" value="Unassembled WGS sequence"/>
</dbReference>
<evidence type="ECO:0000256" key="2">
    <source>
        <dbReference type="ARBA" id="ARBA00022676"/>
    </source>
</evidence>
<keyword evidence="10" id="KW-1185">Reference proteome</keyword>
<accession>A0ABT4DGP1</accession>
<dbReference type="PANTHER" id="PTHR48090">
    <property type="entry name" value="UNDECAPRENYL-PHOSPHATE 4-DEOXY-4-FORMAMIDO-L-ARABINOSE TRANSFERASE-RELATED"/>
    <property type="match status" value="1"/>
</dbReference>
<sequence>MKRISVIAPIFNEKENIKLLVDSIEVALKDNFISYEIILIDDGSTDGSTELIKEIASNDSHIKNYHFTKNNGQTAALSAGFKACTGDIVVTMDSDLQTTPEDIYLMLPYLNKYDMVNGKRVTREDGFKRKLSSLIGNGVRNLITGDNIKDTGCPLKLFKKEVVKSFYLYEGMHRFLPTLAKINGFSVIEVPVQHFDRKFGKSKYGIKNRLWKGLKDAFAVRWMSKRKIHYEFQSTVIGE</sequence>